<protein>
    <submittedName>
        <fullName evidence="1">Uncharacterized protein</fullName>
    </submittedName>
</protein>
<accession>A0A1S0U7D4</accession>
<reference evidence="1" key="1">
    <citation type="submission" date="2012-04" db="EMBL/GenBank/DDBJ databases">
        <title>The Genome Sequence of Loa loa.</title>
        <authorList>
            <consortium name="The Broad Institute Genome Sequencing Platform"/>
            <consortium name="Broad Institute Genome Sequencing Center for Infectious Disease"/>
            <person name="Nutman T.B."/>
            <person name="Fink D.L."/>
            <person name="Russ C."/>
            <person name="Young S."/>
            <person name="Zeng Q."/>
            <person name="Gargeya S."/>
            <person name="Alvarado L."/>
            <person name="Berlin A."/>
            <person name="Chapman S.B."/>
            <person name="Chen Z."/>
            <person name="Freedman E."/>
            <person name="Gellesch M."/>
            <person name="Goldberg J."/>
            <person name="Griggs A."/>
            <person name="Gujja S."/>
            <person name="Heilman E.R."/>
            <person name="Heiman D."/>
            <person name="Howarth C."/>
            <person name="Mehta T."/>
            <person name="Neiman D."/>
            <person name="Pearson M."/>
            <person name="Roberts A."/>
            <person name="Saif S."/>
            <person name="Shea T."/>
            <person name="Shenoy N."/>
            <person name="Sisk P."/>
            <person name="Stolte C."/>
            <person name="Sykes S."/>
            <person name="White J."/>
            <person name="Yandava C."/>
            <person name="Haas B."/>
            <person name="Henn M.R."/>
            <person name="Nusbaum C."/>
            <person name="Birren B."/>
        </authorList>
    </citation>
    <scope>NUCLEOTIDE SEQUENCE [LARGE SCALE GENOMIC DNA]</scope>
</reference>
<dbReference type="KEGG" id="loa:LOAG_02357"/>
<dbReference type="EMBL" id="JH712097">
    <property type="protein sequence ID" value="EFO26123.1"/>
    <property type="molecule type" value="Genomic_DNA"/>
</dbReference>
<name>A0A1S0U7D4_LOALO</name>
<dbReference type="InParanoid" id="A0A1S0U7D4"/>
<dbReference type="AlphaFoldDB" id="A0A1S0U7D4"/>
<evidence type="ECO:0000313" key="1">
    <source>
        <dbReference type="EMBL" id="EFO26123.1"/>
    </source>
</evidence>
<dbReference type="CTD" id="9939743"/>
<dbReference type="GeneID" id="9939743"/>
<proteinExistence type="predicted"/>
<dbReference type="RefSeq" id="XP_003137943.1">
    <property type="nucleotide sequence ID" value="XM_003137895.1"/>
</dbReference>
<organism evidence="1">
    <name type="scientific">Loa loa</name>
    <name type="common">Eye worm</name>
    <name type="synonym">Filaria loa</name>
    <dbReference type="NCBI Taxonomy" id="7209"/>
    <lineage>
        <taxon>Eukaryota</taxon>
        <taxon>Metazoa</taxon>
        <taxon>Ecdysozoa</taxon>
        <taxon>Nematoda</taxon>
        <taxon>Chromadorea</taxon>
        <taxon>Rhabditida</taxon>
        <taxon>Spirurina</taxon>
        <taxon>Spiruromorpha</taxon>
        <taxon>Filarioidea</taxon>
        <taxon>Onchocercidae</taxon>
        <taxon>Loa</taxon>
    </lineage>
</organism>
<gene>
    <name evidence="1" type="ORF">LOAG_02357</name>
</gene>
<sequence length="99" mass="10950">MAGVDAEISQKRELSMTDSVTPLERISELEEGLLGVPELLDDSDELSSASLIGMEDRNSLSRFLNDAKEAKDFFRVDENYDCNIAQHGNTTQQNAATLQ</sequence>